<dbReference type="InterPro" id="IPR036513">
    <property type="entry name" value="STAS_dom_sf"/>
</dbReference>
<organism evidence="4 5">
    <name type="scientific">Dechloromonas denitrificans</name>
    <dbReference type="NCBI Taxonomy" id="281362"/>
    <lineage>
        <taxon>Bacteria</taxon>
        <taxon>Pseudomonadati</taxon>
        <taxon>Pseudomonadota</taxon>
        <taxon>Betaproteobacteria</taxon>
        <taxon>Rhodocyclales</taxon>
        <taxon>Azonexaceae</taxon>
        <taxon>Dechloromonas</taxon>
    </lineage>
</organism>
<gene>
    <name evidence="4" type="ORF">AT959_19190</name>
</gene>
<comment type="caution">
    <text evidence="4">The sequence shown here is derived from an EMBL/GenBank/DDBJ whole genome shotgun (WGS) entry which is preliminary data.</text>
</comment>
<dbReference type="NCBIfam" id="TIGR00377">
    <property type="entry name" value="ant_ant_sig"/>
    <property type="match status" value="1"/>
</dbReference>
<feature type="domain" description="STAS" evidence="3">
    <location>
        <begin position="2"/>
        <end position="114"/>
    </location>
</feature>
<proteinExistence type="inferred from homology"/>
<evidence type="ECO:0000256" key="2">
    <source>
        <dbReference type="RuleBase" id="RU003749"/>
    </source>
</evidence>
<evidence type="ECO:0000313" key="5">
    <source>
        <dbReference type="Proteomes" id="UP000070186"/>
    </source>
</evidence>
<dbReference type="PANTHER" id="PTHR33495:SF2">
    <property type="entry name" value="ANTI-SIGMA FACTOR ANTAGONIST TM_1081-RELATED"/>
    <property type="match status" value="1"/>
</dbReference>
<name>A0A133XDE1_9RHOO</name>
<dbReference type="STRING" id="281362.AT959_19190"/>
<dbReference type="CDD" id="cd07043">
    <property type="entry name" value="STAS_anti-anti-sigma_factors"/>
    <property type="match status" value="1"/>
</dbReference>
<protein>
    <recommendedName>
        <fullName evidence="2">Anti-sigma factor antagonist</fullName>
    </recommendedName>
</protein>
<dbReference type="SUPFAM" id="SSF52091">
    <property type="entry name" value="SpoIIaa-like"/>
    <property type="match status" value="1"/>
</dbReference>
<dbReference type="InterPro" id="IPR002645">
    <property type="entry name" value="STAS_dom"/>
</dbReference>
<sequence length="116" mass="12427">MMHLPTREQSGVLIVSVSGRIDHIASEEFTKALDPLLASCVPGKPPLLLDFSGVDYISSAGLRVLMIASRRAKGQRGVFAIAALQPLVQEVFAISRFNLIMPCYVSLDAACKVLGA</sequence>
<dbReference type="GO" id="GO:0043856">
    <property type="term" value="F:anti-sigma factor antagonist activity"/>
    <property type="evidence" value="ECO:0007669"/>
    <property type="project" value="InterPro"/>
</dbReference>
<dbReference type="AlphaFoldDB" id="A0A133XDE1"/>
<dbReference type="Gene3D" id="3.30.750.24">
    <property type="entry name" value="STAS domain"/>
    <property type="match status" value="1"/>
</dbReference>
<dbReference type="EMBL" id="LODL01000040">
    <property type="protein sequence ID" value="KXB28953.1"/>
    <property type="molecule type" value="Genomic_DNA"/>
</dbReference>
<evidence type="ECO:0000313" key="4">
    <source>
        <dbReference type="EMBL" id="KXB28953.1"/>
    </source>
</evidence>
<dbReference type="PANTHER" id="PTHR33495">
    <property type="entry name" value="ANTI-SIGMA FACTOR ANTAGONIST TM_1081-RELATED-RELATED"/>
    <property type="match status" value="1"/>
</dbReference>
<dbReference type="Proteomes" id="UP000070186">
    <property type="component" value="Unassembled WGS sequence"/>
</dbReference>
<comment type="similarity">
    <text evidence="1 2">Belongs to the anti-sigma-factor antagonist family.</text>
</comment>
<reference evidence="4 5" key="1">
    <citation type="submission" date="2015-12" db="EMBL/GenBank/DDBJ databases">
        <title>Nitrous oxide reduction kinetics distinguish bacteria harboring typical versus atypical NosZ.</title>
        <authorList>
            <person name="Yoon S."/>
            <person name="Nissen S."/>
            <person name="Park D."/>
            <person name="Sanford R.A."/>
            <person name="Loeffler F.E."/>
        </authorList>
    </citation>
    <scope>NUCLEOTIDE SEQUENCE [LARGE SCALE GENOMIC DNA]</scope>
    <source>
        <strain evidence="4 5">ATCC BAA-841</strain>
    </source>
</reference>
<dbReference type="InterPro" id="IPR003658">
    <property type="entry name" value="Anti-sigma_ant"/>
</dbReference>
<evidence type="ECO:0000259" key="3">
    <source>
        <dbReference type="PROSITE" id="PS50801"/>
    </source>
</evidence>
<evidence type="ECO:0000256" key="1">
    <source>
        <dbReference type="ARBA" id="ARBA00009013"/>
    </source>
</evidence>
<dbReference type="PROSITE" id="PS50801">
    <property type="entry name" value="STAS"/>
    <property type="match status" value="1"/>
</dbReference>
<dbReference type="Pfam" id="PF01740">
    <property type="entry name" value="STAS"/>
    <property type="match status" value="1"/>
</dbReference>
<accession>A0A133XDE1</accession>
<keyword evidence="5" id="KW-1185">Reference proteome</keyword>